<dbReference type="PANTHER" id="PTHR35145:SF1">
    <property type="entry name" value="CYTOPLASMIC PROTEIN"/>
    <property type="match status" value="1"/>
</dbReference>
<dbReference type="InterPro" id="IPR007351">
    <property type="entry name" value="YjbR"/>
</dbReference>
<dbReference type="InterPro" id="IPR038056">
    <property type="entry name" value="YjbR-like_sf"/>
</dbReference>
<dbReference type="RefSeq" id="WP_205050394.1">
    <property type="nucleotide sequence ID" value="NZ_JACJKX010000009.1"/>
</dbReference>
<dbReference type="SUPFAM" id="SSF142906">
    <property type="entry name" value="YjbR-like"/>
    <property type="match status" value="1"/>
</dbReference>
<dbReference type="Gene3D" id="3.90.1150.30">
    <property type="match status" value="1"/>
</dbReference>
<dbReference type="Proteomes" id="UP000777002">
    <property type="component" value="Unassembled WGS sequence"/>
</dbReference>
<sequence>MVREDFFKMVHDQFQVEPDCPFEGDFVSTVFRRPDNLKWFAIVLTVDAQKLGIGAFGDLDIVNLKISPEDREKFRYYENVLPAYHMSKKHWISIVLDEQEDFDEQLIDLTRKSFLLTAPAAKRRKDSSKAV</sequence>
<proteinExistence type="predicted"/>
<reference evidence="1 2" key="1">
    <citation type="journal article" date="2021" name="Sci. Rep.">
        <title>The distribution of antibiotic resistance genes in chicken gut microbiota commensals.</title>
        <authorList>
            <person name="Juricova H."/>
            <person name="Matiasovicova J."/>
            <person name="Kubasova T."/>
            <person name="Cejkova D."/>
            <person name="Rychlik I."/>
        </authorList>
    </citation>
    <scope>NUCLEOTIDE SEQUENCE [LARGE SCALE GENOMIC DNA]</scope>
    <source>
        <strain evidence="1 2">An562</strain>
    </source>
</reference>
<dbReference type="PANTHER" id="PTHR35145">
    <property type="entry name" value="CYTOPLASMIC PROTEIN-RELATED"/>
    <property type="match status" value="1"/>
</dbReference>
<comment type="caution">
    <text evidence="1">The sequence shown here is derived from an EMBL/GenBank/DDBJ whole genome shotgun (WGS) entry which is preliminary data.</text>
</comment>
<evidence type="ECO:0000313" key="1">
    <source>
        <dbReference type="EMBL" id="MBM6928805.1"/>
    </source>
</evidence>
<evidence type="ECO:0000313" key="2">
    <source>
        <dbReference type="Proteomes" id="UP000777002"/>
    </source>
</evidence>
<dbReference type="GO" id="GO:0003677">
    <property type="term" value="F:DNA binding"/>
    <property type="evidence" value="ECO:0007669"/>
    <property type="project" value="UniProtKB-KW"/>
</dbReference>
<organism evidence="1 2">
    <name type="scientific">Parasutterella secunda</name>
    <dbReference type="NCBI Taxonomy" id="626947"/>
    <lineage>
        <taxon>Bacteria</taxon>
        <taxon>Pseudomonadati</taxon>
        <taxon>Pseudomonadota</taxon>
        <taxon>Betaproteobacteria</taxon>
        <taxon>Burkholderiales</taxon>
        <taxon>Sutterellaceae</taxon>
        <taxon>Parasutterella</taxon>
    </lineage>
</organism>
<name>A0ABS2GSI2_9BURK</name>
<dbReference type="InterPro" id="IPR058532">
    <property type="entry name" value="YjbR/MT2646/Rv2570-like"/>
</dbReference>
<gene>
    <name evidence="1" type="ORF">H5985_05920</name>
</gene>
<protein>
    <submittedName>
        <fullName evidence="1">MmcQ/YjbR family DNA-binding protein</fullName>
    </submittedName>
</protein>
<accession>A0ABS2GSI2</accession>
<keyword evidence="2" id="KW-1185">Reference proteome</keyword>
<keyword evidence="1" id="KW-0238">DNA-binding</keyword>
<dbReference type="EMBL" id="JACJKX010000009">
    <property type="protein sequence ID" value="MBM6928805.1"/>
    <property type="molecule type" value="Genomic_DNA"/>
</dbReference>
<dbReference type="Pfam" id="PF04237">
    <property type="entry name" value="YjbR"/>
    <property type="match status" value="1"/>
</dbReference>